<feature type="signal peptide" evidence="1">
    <location>
        <begin position="1"/>
        <end position="21"/>
    </location>
</feature>
<dbReference type="EMBL" id="KC612996">
    <property type="protein sequence ID" value="AGH60427.1"/>
    <property type="molecule type" value="Genomic_DNA"/>
</dbReference>
<keyword evidence="1" id="KW-0732">Signal</keyword>
<feature type="chain" id="PRO_5004058242" evidence="1">
    <location>
        <begin position="22"/>
        <end position="383"/>
    </location>
</feature>
<reference evidence="2" key="1">
    <citation type="submission" date="2013-02" db="EMBL/GenBank/DDBJ databases">
        <authorList>
            <person name="Cross G.A.M."/>
            <person name="Kim H.-S."/>
            <person name="Wickstead B."/>
        </authorList>
    </citation>
    <scope>NUCLEOTIDE SEQUENCE</scope>
    <source>
        <strain evidence="2">Lister 427</strain>
    </source>
</reference>
<name>M4T0B1_9TRYP</name>
<accession>M4T0B1</accession>
<proteinExistence type="predicted"/>
<protein>
    <submittedName>
        <fullName evidence="2">Variant surface glycoprotein 1499</fullName>
    </submittedName>
</protein>
<sequence length="383" mass="40522">MTNLKGRVVVAVLVTVSTATASEEKAHTHMTSAAMSALVLSEVAELHSAAITNKGAKSNKLQLRLSQATAAAVGAATSNIQKAALPIAFLIAKKLHQATTAQLNFADKLIRAQTKLANLTGNQFGTANCDDLKVPSIISDNTDADAITSGSGNIYLTSGPKTYGPATHTTFNTKRQHSIDWAKQDNFDQLTIYELKLKEKGGAAEAPLMGKAQSDSGNKCKSGTVSEDGGNNNNNLCIVSGAVTKTQALNLKKATKNFNTEGRATFNTGKFEHYAEHAAKATHDIMGEIQAAKTNFDPDDLASYTADEDFIAAVGLVFLGLDRQAATANNGKAVQDTIKSHYGTGKDITTKFWDKLKEIKKPSKLLGTDQMGDISSVTDLGTA</sequence>
<dbReference type="AlphaFoldDB" id="M4T0B1"/>
<evidence type="ECO:0000256" key="1">
    <source>
        <dbReference type="SAM" id="SignalP"/>
    </source>
</evidence>
<dbReference type="VEuPathDB" id="TriTrypDB:Tb427_000111700"/>
<reference evidence="2" key="2">
    <citation type="journal article" date="2014" name="Mol. Biochem. Parasitol.">
        <title>Capturing the variant surface glycoprotein repertoire (the VSGnome) of Trypanosoma brucei Lister 427.</title>
        <authorList>
            <person name="Cross G.A."/>
            <person name="Kim H.S."/>
            <person name="Wickstead B."/>
        </authorList>
    </citation>
    <scope>NUCLEOTIDE SEQUENCE</scope>
    <source>
        <strain evidence="2">Lister 427</strain>
    </source>
</reference>
<organism evidence="2">
    <name type="scientific">Trypanosoma brucei</name>
    <dbReference type="NCBI Taxonomy" id="5691"/>
    <lineage>
        <taxon>Eukaryota</taxon>
        <taxon>Discoba</taxon>
        <taxon>Euglenozoa</taxon>
        <taxon>Kinetoplastea</taxon>
        <taxon>Metakinetoplastina</taxon>
        <taxon>Trypanosomatida</taxon>
        <taxon>Trypanosomatidae</taxon>
        <taxon>Trypanosoma</taxon>
    </lineage>
</organism>
<evidence type="ECO:0000313" key="2">
    <source>
        <dbReference type="EMBL" id="AGH60427.1"/>
    </source>
</evidence>
<dbReference type="SUPFAM" id="SSF58087">
    <property type="entry name" value="Variant surface glycoprotein (N-terminal domain)"/>
    <property type="match status" value="1"/>
</dbReference>